<proteinExistence type="predicted"/>
<evidence type="ECO:0000313" key="2">
    <source>
        <dbReference type="Proteomes" id="UP000718793"/>
    </source>
</evidence>
<comment type="caution">
    <text evidence="1">The sequence shown here is derived from an EMBL/GenBank/DDBJ whole genome shotgun (WGS) entry which is preliminary data.</text>
</comment>
<reference evidence="1" key="1">
    <citation type="submission" date="2021-06" db="EMBL/GenBank/DDBJ databases">
        <title>Novel Mycoplasma species detected in California sea lions (Zalophus californianus) from the USA.</title>
        <authorList>
            <person name="Volokhov D.V."/>
            <person name="Furtak V.A."/>
            <person name="Zagorodnyaya T.A."/>
        </authorList>
    </citation>
    <scope>NUCLEOTIDE SEQUENCE [LARGE SCALE GENOMIC DNA]</scope>
    <source>
        <strain evidence="1">CSL 5346</strain>
    </source>
</reference>
<dbReference type="Proteomes" id="UP000718793">
    <property type="component" value="Unassembled WGS sequence"/>
</dbReference>
<gene>
    <name evidence="1" type="ORF">KQ875_00275</name>
</gene>
<dbReference type="EMBL" id="JAHMHH010000001">
    <property type="protein sequence ID" value="MBU4692034.1"/>
    <property type="molecule type" value="Genomic_DNA"/>
</dbReference>
<protein>
    <submittedName>
        <fullName evidence="1">Uncharacterized protein</fullName>
    </submittedName>
</protein>
<dbReference type="RefSeq" id="WP_216488265.1">
    <property type="nucleotide sequence ID" value="NZ_JAHMHH010000001.1"/>
</dbReference>
<evidence type="ECO:0000313" key="1">
    <source>
        <dbReference type="EMBL" id="MBU4692034.1"/>
    </source>
</evidence>
<keyword evidence="2" id="KW-1185">Reference proteome</keyword>
<name>A0ABS6DNY6_9MOLU</name>
<accession>A0ABS6DNY6</accession>
<organism evidence="1 2">
    <name type="scientific">Mycoplasma zalophi</name>
    <dbReference type="NCBI Taxonomy" id="191287"/>
    <lineage>
        <taxon>Bacteria</taxon>
        <taxon>Bacillati</taxon>
        <taxon>Mycoplasmatota</taxon>
        <taxon>Mollicutes</taxon>
        <taxon>Mycoplasmataceae</taxon>
        <taxon>Mycoplasma</taxon>
    </lineage>
</organism>
<sequence>MLKLNYIKNVINKYDYIMEDKTIEGLLVYRDSFEPKIEESSISLCPSLDRLKLYRSLSYPSVAYEEIKFDLDSIDKLEYNKKNKYKKELKSKKFSLNLRFLGSDTKNEYCYSIIFENEKLLELKHFWTGILSIVHKNLVKKP</sequence>